<accession>A0A8J8G6P1</accession>
<sequence length="293" mass="32810">MKKIIYLFVALFIIASTQSCKRLGDVDGDLLNNLDANQGGLIGSRFLYQEVNSVDTLAEYHYTGKKLVEVLNPKSKTKITYNGELINKLEFYEVVGADSLAYIQYYTYDSTAKFITSISEVGATYMAYKAVIPGAIVRYKAIHDFAYNTDKSLKTIRSRNGIDNPALAFEYTSYVLNTFTFNTAKTNVTKVTRDVGPYAAGAFGPSTAQDIYDFSDYDDKFNPQSLLPFGYKASALLDDTSKFYWLSLNNPKRVTLTTGVAPPVVTSYNTNYTYDPQNYALSGFGSNYDYRPF</sequence>
<reference evidence="1" key="1">
    <citation type="submission" date="2020-05" db="EMBL/GenBank/DDBJ databases">
        <title>Genomic Encyclopedia of Type Strains, Phase IV (KMG-V): Genome sequencing to study the core and pangenomes of soil and plant-associated prokaryotes.</title>
        <authorList>
            <person name="Whitman W."/>
        </authorList>
    </citation>
    <scope>NUCLEOTIDE SEQUENCE</scope>
    <source>
        <strain evidence="1">16F</strain>
    </source>
</reference>
<dbReference type="PROSITE" id="PS51257">
    <property type="entry name" value="PROKAR_LIPOPROTEIN"/>
    <property type="match status" value="1"/>
</dbReference>
<dbReference type="EMBL" id="JABSNO010000007">
    <property type="protein sequence ID" value="NRS92153.1"/>
    <property type="molecule type" value="Genomic_DNA"/>
</dbReference>
<proteinExistence type="predicted"/>
<name>A0A8J8G6P1_9FLAO</name>
<organism evidence="1 2">
    <name type="scientific">Frigoriflavimonas asaccharolytica</name>
    <dbReference type="NCBI Taxonomy" id="2735899"/>
    <lineage>
        <taxon>Bacteria</taxon>
        <taxon>Pseudomonadati</taxon>
        <taxon>Bacteroidota</taxon>
        <taxon>Flavobacteriia</taxon>
        <taxon>Flavobacteriales</taxon>
        <taxon>Weeksellaceae</taxon>
        <taxon>Frigoriflavimonas</taxon>
    </lineage>
</organism>
<dbReference type="RefSeq" id="WP_173778768.1">
    <property type="nucleotide sequence ID" value="NZ_JABSNO010000007.1"/>
</dbReference>
<keyword evidence="2" id="KW-1185">Reference proteome</keyword>
<comment type="caution">
    <text evidence="1">The sequence shown here is derived from an EMBL/GenBank/DDBJ whole genome shotgun (WGS) entry which is preliminary data.</text>
</comment>
<evidence type="ECO:0000313" key="2">
    <source>
        <dbReference type="Proteomes" id="UP000610746"/>
    </source>
</evidence>
<gene>
    <name evidence="1" type="ORF">HNQ03_001221</name>
</gene>
<dbReference type="Proteomes" id="UP000610746">
    <property type="component" value="Unassembled WGS sequence"/>
</dbReference>
<protein>
    <submittedName>
        <fullName evidence="1">Uncharacterized protein</fullName>
    </submittedName>
</protein>
<dbReference type="AlphaFoldDB" id="A0A8J8G6P1"/>
<evidence type="ECO:0000313" key="1">
    <source>
        <dbReference type="EMBL" id="NRS92153.1"/>
    </source>
</evidence>